<reference evidence="2 3" key="1">
    <citation type="submission" date="2021-03" db="EMBL/GenBank/DDBJ databases">
        <authorList>
            <person name="Grouzdev D.S."/>
        </authorList>
    </citation>
    <scope>NUCLEOTIDE SEQUENCE [LARGE SCALE GENOMIC DNA]</scope>
    <source>
        <strain evidence="2 3">M50-1</strain>
    </source>
</reference>
<dbReference type="InterPro" id="IPR036165">
    <property type="entry name" value="YefM-like_sf"/>
</dbReference>
<sequence length="63" mass="6561">MLQRSARGQSPVVITEQGAPTVVVRSVDLFDALRGPERGASLPATAAAEAQDETAVCLIVLLN</sequence>
<protein>
    <submittedName>
        <fullName evidence="2">Type II toxin-antitoxin system prevent-host-death family antitoxin</fullName>
    </submittedName>
</protein>
<dbReference type="RefSeq" id="WP_135481905.1">
    <property type="nucleotide sequence ID" value="NZ_SIJK02000096.1"/>
</dbReference>
<keyword evidence="3" id="KW-1185">Reference proteome</keyword>
<gene>
    <name evidence="2" type="ORF">EYB53_024005</name>
</gene>
<evidence type="ECO:0000313" key="3">
    <source>
        <dbReference type="Proteomes" id="UP001193081"/>
    </source>
</evidence>
<proteinExistence type="inferred from homology"/>
<dbReference type="EMBL" id="SIJK02000096">
    <property type="protein sequence ID" value="MBP1468796.1"/>
    <property type="molecule type" value="Genomic_DNA"/>
</dbReference>
<name>A0ABS4DH67_9CHLR</name>
<comment type="caution">
    <text evidence="2">The sequence shown here is derived from an EMBL/GenBank/DDBJ whole genome shotgun (WGS) entry which is preliminary data.</text>
</comment>
<dbReference type="SUPFAM" id="SSF143120">
    <property type="entry name" value="YefM-like"/>
    <property type="match status" value="1"/>
</dbReference>
<evidence type="ECO:0000256" key="1">
    <source>
        <dbReference type="ARBA" id="ARBA00009981"/>
    </source>
</evidence>
<comment type="similarity">
    <text evidence="1">Belongs to the phD/YefM antitoxin family.</text>
</comment>
<dbReference type="Proteomes" id="UP001193081">
    <property type="component" value="Unassembled WGS sequence"/>
</dbReference>
<dbReference type="NCBIfam" id="TIGR01552">
    <property type="entry name" value="phd_fam"/>
    <property type="match status" value="1"/>
</dbReference>
<accession>A0ABS4DH67</accession>
<evidence type="ECO:0000313" key="2">
    <source>
        <dbReference type="EMBL" id="MBP1468796.1"/>
    </source>
</evidence>
<organism evidence="2 3">
    <name type="scientific">Candidatus Chloroploca mongolica</name>
    <dbReference type="NCBI Taxonomy" id="2528176"/>
    <lineage>
        <taxon>Bacteria</taxon>
        <taxon>Bacillati</taxon>
        <taxon>Chloroflexota</taxon>
        <taxon>Chloroflexia</taxon>
        <taxon>Chloroflexales</taxon>
        <taxon>Chloroflexineae</taxon>
        <taxon>Oscillochloridaceae</taxon>
        <taxon>Candidatus Chloroploca</taxon>
    </lineage>
</organism>